<dbReference type="InterPro" id="IPR004827">
    <property type="entry name" value="bZIP"/>
</dbReference>
<dbReference type="Gene3D" id="1.20.5.170">
    <property type="match status" value="1"/>
</dbReference>
<evidence type="ECO:0000259" key="3">
    <source>
        <dbReference type="Pfam" id="PF00170"/>
    </source>
</evidence>
<dbReference type="InterPro" id="IPR046347">
    <property type="entry name" value="bZIP_sf"/>
</dbReference>
<dbReference type="Pfam" id="PF00170">
    <property type="entry name" value="bZIP_1"/>
    <property type="match status" value="1"/>
</dbReference>
<sequence>MVRGRKKDMSIPVSRTIALQRDYRERKAKYVAHLEDKCKSLEEQNARLIEEVKELRRLSSSKEQNNPGSGLECGLEEVTKNEAFGNVIKTLSAAMSSIQNFQHLAEGQDSPHSSSSTPPTSVTSSSSLSSDISSPSSYSAFRMQSSARCLTNIAGRTSFSPAVDSYASDHPSATPSPSPSFGDAPGSQINYQRTGNASDNSYSASHYWDETSSARCLSYFGSDKPNVRQTTNSELLPPQGSALTLQGAAKALSDLSSNVLMNHSAFRSSSSVYPTTLPSVSGYADNIVSAGQPSHMRSSVYGGGYGMPIRGESYMPASG</sequence>
<feature type="compositionally biased region" description="Polar residues" evidence="2">
    <location>
        <begin position="187"/>
        <end position="204"/>
    </location>
</feature>
<reference evidence="4" key="1">
    <citation type="submission" date="2022-08" db="EMBL/GenBank/DDBJ databases">
        <title>A Global Phylogenomic Analysis of the Shiitake Genus Lentinula.</title>
        <authorList>
            <consortium name="DOE Joint Genome Institute"/>
            <person name="Sierra-Patev S."/>
            <person name="Min B."/>
            <person name="Naranjo-Ortiz M."/>
            <person name="Looney B."/>
            <person name="Konkel Z."/>
            <person name="Slot J.C."/>
            <person name="Sakamoto Y."/>
            <person name="Steenwyk J.L."/>
            <person name="Rokas A."/>
            <person name="Carro J."/>
            <person name="Camarero S."/>
            <person name="Ferreira P."/>
            <person name="Molpeceres G."/>
            <person name="Ruiz-Duenas F.J."/>
            <person name="Serrano A."/>
            <person name="Henrissat B."/>
            <person name="Drula E."/>
            <person name="Hughes K.W."/>
            <person name="Mata J.L."/>
            <person name="Ishikawa N.K."/>
            <person name="Vargas-Isla R."/>
            <person name="Ushijima S."/>
            <person name="Smith C.A."/>
            <person name="Ahrendt S."/>
            <person name="Andreopoulos W."/>
            <person name="He G."/>
            <person name="Labutti K."/>
            <person name="Lipzen A."/>
            <person name="Ng V."/>
            <person name="Riley R."/>
            <person name="Sandor L."/>
            <person name="Barry K."/>
            <person name="Martinez A.T."/>
            <person name="Xiao Y."/>
            <person name="Gibbons J.G."/>
            <person name="Terashima K."/>
            <person name="Grigoriev I.V."/>
            <person name="Hibbett D.S."/>
        </authorList>
    </citation>
    <scope>NUCLEOTIDE SEQUENCE</scope>
    <source>
        <strain evidence="4">JLM2183</strain>
    </source>
</reference>
<dbReference type="SUPFAM" id="SSF57959">
    <property type="entry name" value="Leucine zipper domain"/>
    <property type="match status" value="1"/>
</dbReference>
<comment type="caution">
    <text evidence="4">The sequence shown here is derived from an EMBL/GenBank/DDBJ whole genome shotgun (WGS) entry which is preliminary data.</text>
</comment>
<feature type="coiled-coil region" evidence="1">
    <location>
        <begin position="24"/>
        <end position="65"/>
    </location>
</feature>
<protein>
    <recommendedName>
        <fullName evidence="3">BZIP domain-containing protein</fullName>
    </recommendedName>
</protein>
<feature type="compositionally biased region" description="Low complexity" evidence="2">
    <location>
        <begin position="110"/>
        <end position="133"/>
    </location>
</feature>
<keyword evidence="1" id="KW-0175">Coiled coil</keyword>
<feature type="domain" description="BZIP" evidence="3">
    <location>
        <begin position="20"/>
        <end position="66"/>
    </location>
</feature>
<proteinExistence type="predicted"/>
<dbReference type="Proteomes" id="UP001150266">
    <property type="component" value="Unassembled WGS sequence"/>
</dbReference>
<feature type="region of interest" description="Disordered" evidence="2">
    <location>
        <begin position="104"/>
        <end position="133"/>
    </location>
</feature>
<accession>A0A9W9DX48</accession>
<keyword evidence="5" id="KW-1185">Reference proteome</keyword>
<dbReference type="AlphaFoldDB" id="A0A9W9DX48"/>
<feature type="region of interest" description="Disordered" evidence="2">
    <location>
        <begin position="163"/>
        <end position="204"/>
    </location>
</feature>
<evidence type="ECO:0000256" key="2">
    <source>
        <dbReference type="SAM" id="MobiDB-lite"/>
    </source>
</evidence>
<name>A0A9W9DX48_9AGAR</name>
<organism evidence="4 5">
    <name type="scientific">Lentinula aciculospora</name>
    <dbReference type="NCBI Taxonomy" id="153920"/>
    <lineage>
        <taxon>Eukaryota</taxon>
        <taxon>Fungi</taxon>
        <taxon>Dikarya</taxon>
        <taxon>Basidiomycota</taxon>
        <taxon>Agaricomycotina</taxon>
        <taxon>Agaricomycetes</taxon>
        <taxon>Agaricomycetidae</taxon>
        <taxon>Agaricales</taxon>
        <taxon>Marasmiineae</taxon>
        <taxon>Omphalotaceae</taxon>
        <taxon>Lentinula</taxon>
    </lineage>
</organism>
<dbReference type="EMBL" id="JAOTPV010000001">
    <property type="protein sequence ID" value="KAJ4490598.1"/>
    <property type="molecule type" value="Genomic_DNA"/>
</dbReference>
<dbReference type="OrthoDB" id="3365874at2759"/>
<dbReference type="GO" id="GO:0003700">
    <property type="term" value="F:DNA-binding transcription factor activity"/>
    <property type="evidence" value="ECO:0007669"/>
    <property type="project" value="InterPro"/>
</dbReference>
<evidence type="ECO:0000313" key="4">
    <source>
        <dbReference type="EMBL" id="KAJ4490598.1"/>
    </source>
</evidence>
<gene>
    <name evidence="4" type="ORF">J3R30DRAFT_3694293</name>
</gene>
<evidence type="ECO:0000313" key="5">
    <source>
        <dbReference type="Proteomes" id="UP001150266"/>
    </source>
</evidence>
<evidence type="ECO:0000256" key="1">
    <source>
        <dbReference type="SAM" id="Coils"/>
    </source>
</evidence>